<evidence type="ECO:0000256" key="1">
    <source>
        <dbReference type="ARBA" id="ARBA00022723"/>
    </source>
</evidence>
<feature type="transmembrane region" description="Helical" evidence="5">
    <location>
        <begin position="364"/>
        <end position="381"/>
    </location>
</feature>
<feature type="transmembrane region" description="Helical" evidence="5">
    <location>
        <begin position="185"/>
        <end position="208"/>
    </location>
</feature>
<dbReference type="GO" id="GO:0016491">
    <property type="term" value="F:oxidoreductase activity"/>
    <property type="evidence" value="ECO:0007669"/>
    <property type="project" value="UniProtKB-KW"/>
</dbReference>
<dbReference type="Pfam" id="PF14342">
    <property type="entry name" value="DUF4396"/>
    <property type="match status" value="1"/>
</dbReference>
<keyword evidence="5" id="KW-0812">Transmembrane</keyword>
<dbReference type="CDD" id="cd13860">
    <property type="entry name" value="CuRO_1_2dMco_1"/>
    <property type="match status" value="1"/>
</dbReference>
<sequence length="746" mass="80670">MILQPIDAFVLVWLLLALASAVYVGIDQFRNNPEPAVMKWGFILVTLYMGPVGLLLYVMADKEPAPGTHETFTRPLWKQGVGSTIHCVAGDATGIILAAVITALLGLPMWLDLIVEYLAGFAFGLFIFQALFMQRIMGGSYLQNVRKSFMPEFISMNAMMAGMAPTMTLLMMGRDMRAMQPTEPLFWMVMSIGVSVGYAAAYPVNVWLVSRNLKHGLMTERPQGSRFDVALLKQPGAPTTPPVPAVTPPVEPAPQAADIHAGHSAMQEPAASHPAAPMAGMQMDMNGDAAAHAPTLMSQGAAAVPAAATVPPATRMTGMTQAHSMHAPDQLPQATPSSGAHGMADMPGMDHTSGMQPNVTVPQLLAVLMVTTLALIAGMTLPGTVVNMKLSAHDVGASIMPPGMIMTRETPGGAMRDMAAVDPRTVSYTAPSTARGDRPLAPQLVGGVKVFRLETSIIRWNILPYKQVTAYAINRQVPGPRLEINQGDRVQFIVKNNLPEATTLHWHGLILPNEMDGVPGLEQKPIPPGGTYTYAFTAVQAGTYFYHSHQDSDRQQGLGEYGALIIRPTTDPGNLQRVRALTIPGDPATALESPNQDRTTLEYTLQLQEWLNRDGLTYPAMIMEGGLPNYFTINGKAYPSTDTIRMRVGQTVKLRFIGSNNNFVHPMHVHGGPFQVVARDGETLPSSARFLADTVNVGPGQRYDVIWTARRPGRWLIHCHIPHHTKNDNVEEGGGGGLMMVIDVRA</sequence>
<dbReference type="EMBL" id="BMQL01000026">
    <property type="protein sequence ID" value="GGR21131.1"/>
    <property type="molecule type" value="Genomic_DNA"/>
</dbReference>
<feature type="domain" description="Plastocyanin-like" evidence="7">
    <location>
        <begin position="459"/>
        <end position="569"/>
    </location>
</feature>
<dbReference type="Proteomes" id="UP000603865">
    <property type="component" value="Unassembled WGS sequence"/>
</dbReference>
<keyword evidence="1" id="KW-0479">Metal-binding</keyword>
<feature type="transmembrane region" description="Helical" evidence="5">
    <location>
        <begin position="113"/>
        <end position="132"/>
    </location>
</feature>
<evidence type="ECO:0000259" key="6">
    <source>
        <dbReference type="Pfam" id="PF07731"/>
    </source>
</evidence>
<dbReference type="Pfam" id="PF07732">
    <property type="entry name" value="Cu-oxidase_3"/>
    <property type="match status" value="1"/>
</dbReference>
<dbReference type="PANTHER" id="PTHR11709:SF394">
    <property type="entry name" value="FI03373P-RELATED"/>
    <property type="match status" value="1"/>
</dbReference>
<proteinExistence type="predicted"/>
<feature type="region of interest" description="Disordered" evidence="4">
    <location>
        <begin position="320"/>
        <end position="355"/>
    </location>
</feature>
<reference evidence="9" key="1">
    <citation type="journal article" date="2014" name="Int. J. Syst. Evol. Microbiol.">
        <title>Complete genome sequence of Corynebacterium casei LMG S-19264T (=DSM 44701T), isolated from a smear-ripened cheese.</title>
        <authorList>
            <consortium name="US DOE Joint Genome Institute (JGI-PGF)"/>
            <person name="Walter F."/>
            <person name="Albersmeier A."/>
            <person name="Kalinowski J."/>
            <person name="Ruckert C."/>
        </authorList>
    </citation>
    <scope>NUCLEOTIDE SEQUENCE</scope>
    <source>
        <strain evidence="9">JCM 31311</strain>
    </source>
</reference>
<comment type="caution">
    <text evidence="9">The sequence shown here is derived from an EMBL/GenBank/DDBJ whole genome shotgun (WGS) entry which is preliminary data.</text>
</comment>
<dbReference type="RefSeq" id="WP_189091963.1">
    <property type="nucleotide sequence ID" value="NZ_BMQL01000026.1"/>
</dbReference>
<evidence type="ECO:0000259" key="8">
    <source>
        <dbReference type="Pfam" id="PF14342"/>
    </source>
</evidence>
<organism evidence="9 10">
    <name type="scientific">Deinococcus ruber</name>
    <dbReference type="NCBI Taxonomy" id="1848197"/>
    <lineage>
        <taxon>Bacteria</taxon>
        <taxon>Thermotogati</taxon>
        <taxon>Deinococcota</taxon>
        <taxon>Deinococci</taxon>
        <taxon>Deinococcales</taxon>
        <taxon>Deinococcaceae</taxon>
        <taxon>Deinococcus</taxon>
    </lineage>
</organism>
<evidence type="ECO:0000256" key="4">
    <source>
        <dbReference type="SAM" id="MobiDB-lite"/>
    </source>
</evidence>
<feature type="domain" description="DUF4396" evidence="8">
    <location>
        <begin position="77"/>
        <end position="214"/>
    </location>
</feature>
<dbReference type="PANTHER" id="PTHR11709">
    <property type="entry name" value="MULTI-COPPER OXIDASE"/>
    <property type="match status" value="1"/>
</dbReference>
<feature type="domain" description="Plastocyanin-like" evidence="6">
    <location>
        <begin position="624"/>
        <end position="727"/>
    </location>
</feature>
<dbReference type="GO" id="GO:0005507">
    <property type="term" value="F:copper ion binding"/>
    <property type="evidence" value="ECO:0007669"/>
    <property type="project" value="InterPro"/>
</dbReference>
<reference evidence="9" key="2">
    <citation type="submission" date="2020-09" db="EMBL/GenBank/DDBJ databases">
        <authorList>
            <person name="Sun Q."/>
            <person name="Ohkuma M."/>
        </authorList>
    </citation>
    <scope>NUCLEOTIDE SEQUENCE</scope>
    <source>
        <strain evidence="9">JCM 31311</strain>
    </source>
</reference>
<dbReference type="InterPro" id="IPR045087">
    <property type="entry name" value="Cu-oxidase_fam"/>
</dbReference>
<dbReference type="InterPro" id="IPR008972">
    <property type="entry name" value="Cupredoxin"/>
</dbReference>
<feature type="transmembrane region" description="Helical" evidence="5">
    <location>
        <begin position="153"/>
        <end position="173"/>
    </location>
</feature>
<keyword evidence="10" id="KW-1185">Reference proteome</keyword>
<evidence type="ECO:0000256" key="2">
    <source>
        <dbReference type="ARBA" id="ARBA00023002"/>
    </source>
</evidence>
<dbReference type="CDD" id="cd04202">
    <property type="entry name" value="CuRO_D2_2dMcoN_like"/>
    <property type="match status" value="1"/>
</dbReference>
<feature type="transmembrane region" description="Helical" evidence="5">
    <location>
        <begin position="81"/>
        <end position="107"/>
    </location>
</feature>
<evidence type="ECO:0000313" key="9">
    <source>
        <dbReference type="EMBL" id="GGR21131.1"/>
    </source>
</evidence>
<accession>A0A918CGS5</accession>
<evidence type="ECO:0000313" key="10">
    <source>
        <dbReference type="Proteomes" id="UP000603865"/>
    </source>
</evidence>
<name>A0A918CGS5_9DEIO</name>
<evidence type="ECO:0008006" key="11">
    <source>
        <dbReference type="Google" id="ProtNLM"/>
    </source>
</evidence>
<dbReference type="Gene3D" id="2.60.40.420">
    <property type="entry name" value="Cupredoxins - blue copper proteins"/>
    <property type="match status" value="2"/>
</dbReference>
<feature type="transmembrane region" description="Helical" evidence="5">
    <location>
        <begin position="40"/>
        <end position="60"/>
    </location>
</feature>
<dbReference type="AlphaFoldDB" id="A0A918CGS5"/>
<dbReference type="InterPro" id="IPR011707">
    <property type="entry name" value="Cu-oxidase-like_N"/>
</dbReference>
<keyword evidence="5" id="KW-0472">Membrane</keyword>
<dbReference type="Pfam" id="PF07731">
    <property type="entry name" value="Cu-oxidase_2"/>
    <property type="match status" value="1"/>
</dbReference>
<keyword evidence="5" id="KW-1133">Transmembrane helix</keyword>
<keyword evidence="2" id="KW-0560">Oxidoreductase</keyword>
<gene>
    <name evidence="9" type="ORF">GCM10008957_36750</name>
</gene>
<evidence type="ECO:0000256" key="5">
    <source>
        <dbReference type="SAM" id="Phobius"/>
    </source>
</evidence>
<keyword evidence="3" id="KW-0186">Copper</keyword>
<dbReference type="InterPro" id="IPR011706">
    <property type="entry name" value="Cu-oxidase_C"/>
</dbReference>
<dbReference type="InterPro" id="IPR025509">
    <property type="entry name" value="DUF4396"/>
</dbReference>
<protein>
    <recommendedName>
        <fullName evidence="11">Copper oxidase</fullName>
    </recommendedName>
</protein>
<evidence type="ECO:0000256" key="3">
    <source>
        <dbReference type="ARBA" id="ARBA00023008"/>
    </source>
</evidence>
<dbReference type="SUPFAM" id="SSF49503">
    <property type="entry name" value="Cupredoxins"/>
    <property type="match status" value="2"/>
</dbReference>
<evidence type="ECO:0000259" key="7">
    <source>
        <dbReference type="Pfam" id="PF07732"/>
    </source>
</evidence>